<reference evidence="1" key="1">
    <citation type="journal article" date="2020" name="Stud. Mycol.">
        <title>101 Dothideomycetes genomes: a test case for predicting lifestyles and emergence of pathogens.</title>
        <authorList>
            <person name="Haridas S."/>
            <person name="Albert R."/>
            <person name="Binder M."/>
            <person name="Bloem J."/>
            <person name="Labutti K."/>
            <person name="Salamov A."/>
            <person name="Andreopoulos B."/>
            <person name="Baker S."/>
            <person name="Barry K."/>
            <person name="Bills G."/>
            <person name="Bluhm B."/>
            <person name="Cannon C."/>
            <person name="Castanera R."/>
            <person name="Culley D."/>
            <person name="Daum C."/>
            <person name="Ezra D."/>
            <person name="Gonzalez J."/>
            <person name="Henrissat B."/>
            <person name="Kuo A."/>
            <person name="Liang C."/>
            <person name="Lipzen A."/>
            <person name="Lutzoni F."/>
            <person name="Magnuson J."/>
            <person name="Mondo S."/>
            <person name="Nolan M."/>
            <person name="Ohm R."/>
            <person name="Pangilinan J."/>
            <person name="Park H.-J."/>
            <person name="Ramirez L."/>
            <person name="Alfaro M."/>
            <person name="Sun H."/>
            <person name="Tritt A."/>
            <person name="Yoshinaga Y."/>
            <person name="Zwiers L.-H."/>
            <person name="Turgeon B."/>
            <person name="Goodwin S."/>
            <person name="Spatafora J."/>
            <person name="Crous P."/>
            <person name="Grigoriev I."/>
        </authorList>
    </citation>
    <scope>NUCLEOTIDE SEQUENCE</scope>
    <source>
        <strain evidence="1">ATCC 200398</strain>
    </source>
</reference>
<proteinExistence type="predicted"/>
<evidence type="ECO:0000313" key="1">
    <source>
        <dbReference type="EMBL" id="KAF2470774.1"/>
    </source>
</evidence>
<organism evidence="1 2">
    <name type="scientific">Lindgomyces ingoldianus</name>
    <dbReference type="NCBI Taxonomy" id="673940"/>
    <lineage>
        <taxon>Eukaryota</taxon>
        <taxon>Fungi</taxon>
        <taxon>Dikarya</taxon>
        <taxon>Ascomycota</taxon>
        <taxon>Pezizomycotina</taxon>
        <taxon>Dothideomycetes</taxon>
        <taxon>Pleosporomycetidae</taxon>
        <taxon>Pleosporales</taxon>
        <taxon>Lindgomycetaceae</taxon>
        <taxon>Lindgomyces</taxon>
    </lineage>
</organism>
<protein>
    <submittedName>
        <fullName evidence="1">Uncharacterized protein</fullName>
    </submittedName>
</protein>
<gene>
    <name evidence="1" type="ORF">BDR25DRAFT_303764</name>
</gene>
<evidence type="ECO:0000313" key="2">
    <source>
        <dbReference type="Proteomes" id="UP000799755"/>
    </source>
</evidence>
<dbReference type="Proteomes" id="UP000799755">
    <property type="component" value="Unassembled WGS sequence"/>
</dbReference>
<comment type="caution">
    <text evidence="1">The sequence shown here is derived from an EMBL/GenBank/DDBJ whole genome shotgun (WGS) entry which is preliminary data.</text>
</comment>
<name>A0ACB6QUV6_9PLEO</name>
<accession>A0ACB6QUV6</accession>
<sequence length="177" mass="20011">MSLIKDHFRRLFRAGKTAHLTRNGNEKQPLVGWSYQNTSSEPSLCGNESLWEKETLCEKYPVPPQPKQGTSDITLAIKSTLEEPKRCSHKLLVSCSLSATTICCACADKRPKAKQYPIYIDGVGQTMRGTRWQGYCPGCRAHWGRENDLGNHLAGLKWLIDYVVTRLTLRSRPMESN</sequence>
<keyword evidence="2" id="KW-1185">Reference proteome</keyword>
<dbReference type="EMBL" id="MU003507">
    <property type="protein sequence ID" value="KAF2470774.1"/>
    <property type="molecule type" value="Genomic_DNA"/>
</dbReference>